<organism evidence="6 8">
    <name type="scientific">Rotaria sordida</name>
    <dbReference type="NCBI Taxonomy" id="392033"/>
    <lineage>
        <taxon>Eukaryota</taxon>
        <taxon>Metazoa</taxon>
        <taxon>Spiralia</taxon>
        <taxon>Gnathifera</taxon>
        <taxon>Rotifera</taxon>
        <taxon>Eurotatoria</taxon>
        <taxon>Bdelloidea</taxon>
        <taxon>Philodinida</taxon>
        <taxon>Philodinidae</taxon>
        <taxon>Rotaria</taxon>
    </lineage>
</organism>
<evidence type="ECO:0000256" key="5">
    <source>
        <dbReference type="SAM" id="Phobius"/>
    </source>
</evidence>
<dbReference type="PRINTS" id="PR00259">
    <property type="entry name" value="TMFOUR"/>
</dbReference>
<dbReference type="AlphaFoldDB" id="A0A814LQF7"/>
<evidence type="ECO:0000313" key="6">
    <source>
        <dbReference type="EMBL" id="CAF1066909.1"/>
    </source>
</evidence>
<reference evidence="6" key="1">
    <citation type="submission" date="2021-02" db="EMBL/GenBank/DDBJ databases">
        <authorList>
            <person name="Nowell W R."/>
        </authorList>
    </citation>
    <scope>NUCLEOTIDE SEQUENCE</scope>
</reference>
<keyword evidence="4 5" id="KW-0472">Membrane</keyword>
<sequence>MAAEIDGTSKGLLGVFAACTLISGIVSLVYGVLLLIQNLHVGVYFGVINLFTTSIILIVVGGLLIITVVLAVSGALKDISKLRLVSLVLLSVLFVVLVIVGVWAMASYKTGRLEKSIGADIKLFRDRSDKSSSDFTKQADYLKKHYNCCIVYDSNTGLTQTPETRCVDLSINENADKNDLKDACANAYFDKKSKDVFRLAILTLATAGVVLIGLLLYGVVCQRARAGYAAVSRG</sequence>
<evidence type="ECO:0008006" key="9">
    <source>
        <dbReference type="Google" id="ProtNLM"/>
    </source>
</evidence>
<evidence type="ECO:0000313" key="8">
    <source>
        <dbReference type="Proteomes" id="UP000663882"/>
    </source>
</evidence>
<protein>
    <recommendedName>
        <fullName evidence="9">Tetraspanin</fullName>
    </recommendedName>
</protein>
<keyword evidence="2 5" id="KW-0812">Transmembrane</keyword>
<accession>A0A814LQF7</accession>
<dbReference type="Pfam" id="PF00335">
    <property type="entry name" value="Tetraspanin"/>
    <property type="match status" value="1"/>
</dbReference>
<keyword evidence="3 5" id="KW-1133">Transmembrane helix</keyword>
<evidence type="ECO:0000256" key="2">
    <source>
        <dbReference type="ARBA" id="ARBA00022692"/>
    </source>
</evidence>
<comment type="subcellular location">
    <subcellularLocation>
        <location evidence="1">Membrane</location>
        <topology evidence="1">Multi-pass membrane protein</topology>
    </subcellularLocation>
</comment>
<dbReference type="OrthoDB" id="10055081at2759"/>
<feature type="transmembrane region" description="Helical" evidence="5">
    <location>
        <begin position="42"/>
        <end position="72"/>
    </location>
</feature>
<feature type="transmembrane region" description="Helical" evidence="5">
    <location>
        <begin position="196"/>
        <end position="220"/>
    </location>
</feature>
<evidence type="ECO:0000256" key="4">
    <source>
        <dbReference type="ARBA" id="ARBA00023136"/>
    </source>
</evidence>
<dbReference type="Proteomes" id="UP000663882">
    <property type="component" value="Unassembled WGS sequence"/>
</dbReference>
<proteinExistence type="predicted"/>
<comment type="caution">
    <text evidence="6">The sequence shown here is derived from an EMBL/GenBank/DDBJ whole genome shotgun (WGS) entry which is preliminary data.</text>
</comment>
<name>A0A814LQF7_9BILA</name>
<feature type="transmembrane region" description="Helical" evidence="5">
    <location>
        <begin position="12"/>
        <end position="36"/>
    </location>
</feature>
<evidence type="ECO:0000313" key="7">
    <source>
        <dbReference type="EMBL" id="CAF4009053.1"/>
    </source>
</evidence>
<feature type="transmembrane region" description="Helical" evidence="5">
    <location>
        <begin position="84"/>
        <end position="106"/>
    </location>
</feature>
<dbReference type="Proteomes" id="UP000663823">
    <property type="component" value="Unassembled WGS sequence"/>
</dbReference>
<dbReference type="InterPro" id="IPR018499">
    <property type="entry name" value="Tetraspanin/Peripherin"/>
</dbReference>
<evidence type="ECO:0000256" key="3">
    <source>
        <dbReference type="ARBA" id="ARBA00022989"/>
    </source>
</evidence>
<dbReference type="EMBL" id="CAJOAX010007418">
    <property type="protein sequence ID" value="CAF4009053.1"/>
    <property type="molecule type" value="Genomic_DNA"/>
</dbReference>
<gene>
    <name evidence="7" type="ORF">OTI717_LOCUS29444</name>
    <name evidence="6" type="ORF">RFH988_LOCUS17560</name>
</gene>
<dbReference type="EMBL" id="CAJNOO010000943">
    <property type="protein sequence ID" value="CAF1066909.1"/>
    <property type="molecule type" value="Genomic_DNA"/>
</dbReference>
<evidence type="ECO:0000256" key="1">
    <source>
        <dbReference type="ARBA" id="ARBA00004141"/>
    </source>
</evidence>
<dbReference type="GO" id="GO:0016020">
    <property type="term" value="C:membrane"/>
    <property type="evidence" value="ECO:0007669"/>
    <property type="project" value="UniProtKB-SubCell"/>
</dbReference>